<protein>
    <submittedName>
        <fullName evidence="3">Uncharacterized protein</fullName>
    </submittedName>
</protein>
<feature type="transmembrane region" description="Helical" evidence="1">
    <location>
        <begin position="14"/>
        <end position="32"/>
    </location>
</feature>
<keyword evidence="1" id="KW-1133">Transmembrane helix</keyword>
<keyword evidence="1" id="KW-0812">Transmembrane</keyword>
<sequence>MCNGVIYDTKCKRIFQYFILFYLIYIFNTKSIRRSDVCNRFLVINDCYYFPCLDAQYPCGRESHLTRFSYDLCLLSTKKYVSQLTKNAQIYFNHTNTCVMKSINDQLIEQRISAKFTCTDLHELIFQNYFSCFQNKQRDQQLVTMIDFCSIMCENLQTMINLFLNLNNEFFNFYHLLMDTGKNCGANIHEGTIPTIPSILMAICLDRKNVRLKQDITSVMFNPRYEPTDYDWTTE</sequence>
<dbReference type="EMBL" id="CAJNOE010000004">
    <property type="protein sequence ID" value="CAF0715817.1"/>
    <property type="molecule type" value="Genomic_DNA"/>
</dbReference>
<dbReference type="Proteomes" id="UP000663860">
    <property type="component" value="Unassembled WGS sequence"/>
</dbReference>
<dbReference type="AlphaFoldDB" id="A0A813Q509"/>
<evidence type="ECO:0000256" key="1">
    <source>
        <dbReference type="SAM" id="Phobius"/>
    </source>
</evidence>
<evidence type="ECO:0000313" key="4">
    <source>
        <dbReference type="EMBL" id="CAF3521882.1"/>
    </source>
</evidence>
<dbReference type="EMBL" id="CAJNOG010000016">
    <property type="protein sequence ID" value="CAF0762067.1"/>
    <property type="molecule type" value="Genomic_DNA"/>
</dbReference>
<evidence type="ECO:0000313" key="3">
    <source>
        <dbReference type="EMBL" id="CAF0762067.1"/>
    </source>
</evidence>
<comment type="caution">
    <text evidence="3">The sequence shown here is derived from an EMBL/GenBank/DDBJ whole genome shotgun (WGS) entry which is preliminary data.</text>
</comment>
<dbReference type="EMBL" id="CAJOBB010000032">
    <property type="protein sequence ID" value="CAF3521882.1"/>
    <property type="molecule type" value="Genomic_DNA"/>
</dbReference>
<organism evidence="3 6">
    <name type="scientific">Adineta steineri</name>
    <dbReference type="NCBI Taxonomy" id="433720"/>
    <lineage>
        <taxon>Eukaryota</taxon>
        <taxon>Metazoa</taxon>
        <taxon>Spiralia</taxon>
        <taxon>Gnathifera</taxon>
        <taxon>Rotifera</taxon>
        <taxon>Eurotatoria</taxon>
        <taxon>Bdelloidea</taxon>
        <taxon>Adinetida</taxon>
        <taxon>Adinetidae</taxon>
        <taxon>Adineta</taxon>
    </lineage>
</organism>
<evidence type="ECO:0000313" key="5">
    <source>
        <dbReference type="EMBL" id="CAF3748241.1"/>
    </source>
</evidence>
<reference evidence="3" key="1">
    <citation type="submission" date="2021-02" db="EMBL/GenBank/DDBJ databases">
        <authorList>
            <person name="Nowell W R."/>
        </authorList>
    </citation>
    <scope>NUCLEOTIDE SEQUENCE</scope>
</reference>
<accession>A0A813Q509</accession>
<dbReference type="Proteomes" id="UP000663844">
    <property type="component" value="Unassembled WGS sequence"/>
</dbReference>
<name>A0A813Q509_9BILA</name>
<evidence type="ECO:0000313" key="6">
    <source>
        <dbReference type="Proteomes" id="UP000663845"/>
    </source>
</evidence>
<dbReference type="Proteomes" id="UP000663845">
    <property type="component" value="Unassembled WGS sequence"/>
</dbReference>
<evidence type="ECO:0000313" key="2">
    <source>
        <dbReference type="EMBL" id="CAF0715817.1"/>
    </source>
</evidence>
<dbReference type="Proteomes" id="UP000663868">
    <property type="component" value="Unassembled WGS sequence"/>
</dbReference>
<proteinExistence type="predicted"/>
<keyword evidence="1" id="KW-0472">Membrane</keyword>
<dbReference type="EMBL" id="CAJOAZ010001004">
    <property type="protein sequence ID" value="CAF3748241.1"/>
    <property type="molecule type" value="Genomic_DNA"/>
</dbReference>
<gene>
    <name evidence="2" type="ORF">IZO911_LOCUS1017</name>
    <name evidence="3" type="ORF">JYZ213_LOCUS3122</name>
    <name evidence="4" type="ORF">KXQ929_LOCUS1206</name>
    <name evidence="5" type="ORF">OXD698_LOCUS15297</name>
</gene>